<proteinExistence type="predicted"/>
<reference evidence="3" key="1">
    <citation type="journal article" date="2019" name="Int. J. Syst. Evol. Microbiol.">
        <title>The Global Catalogue of Microorganisms (GCM) 10K type strain sequencing project: providing services to taxonomists for standard genome sequencing and annotation.</title>
        <authorList>
            <consortium name="The Broad Institute Genomics Platform"/>
            <consortium name="The Broad Institute Genome Sequencing Center for Infectious Disease"/>
            <person name="Wu L."/>
            <person name="Ma J."/>
        </authorList>
    </citation>
    <scope>NUCLEOTIDE SEQUENCE [LARGE SCALE GENOMIC DNA]</scope>
    <source>
        <strain evidence="3">KCTC 52232</strain>
    </source>
</reference>
<feature type="transmembrane region" description="Helical" evidence="1">
    <location>
        <begin position="12"/>
        <end position="32"/>
    </location>
</feature>
<keyword evidence="1" id="KW-0472">Membrane</keyword>
<accession>A0ABW5XUT8</accession>
<evidence type="ECO:0000313" key="3">
    <source>
        <dbReference type="Proteomes" id="UP001597601"/>
    </source>
</evidence>
<dbReference type="Proteomes" id="UP001597601">
    <property type="component" value="Unassembled WGS sequence"/>
</dbReference>
<evidence type="ECO:0000256" key="1">
    <source>
        <dbReference type="SAM" id="Phobius"/>
    </source>
</evidence>
<comment type="caution">
    <text evidence="2">The sequence shown here is derived from an EMBL/GenBank/DDBJ whole genome shotgun (WGS) entry which is preliminary data.</text>
</comment>
<sequence length="64" mass="6942">MSQHHPKAEKENLDYIYYLVGTLSGLFVGVIVNTGFTWVLVGGLLGFLTALAFVKVLARGSEEA</sequence>
<protein>
    <submittedName>
        <fullName evidence="2">Uncharacterized protein</fullName>
    </submittedName>
</protein>
<organism evidence="2 3">
    <name type="scientific">Mucilaginibacter antarcticus</name>
    <dbReference type="NCBI Taxonomy" id="1855725"/>
    <lineage>
        <taxon>Bacteria</taxon>
        <taxon>Pseudomonadati</taxon>
        <taxon>Bacteroidota</taxon>
        <taxon>Sphingobacteriia</taxon>
        <taxon>Sphingobacteriales</taxon>
        <taxon>Sphingobacteriaceae</taxon>
        <taxon>Mucilaginibacter</taxon>
    </lineage>
</organism>
<keyword evidence="1" id="KW-1133">Transmembrane helix</keyword>
<dbReference type="EMBL" id="JBHUON010000032">
    <property type="protein sequence ID" value="MFD2866695.1"/>
    <property type="molecule type" value="Genomic_DNA"/>
</dbReference>
<name>A0ABW5XUT8_9SPHI</name>
<gene>
    <name evidence="2" type="ORF">ACFSYC_18515</name>
</gene>
<feature type="transmembrane region" description="Helical" evidence="1">
    <location>
        <begin position="38"/>
        <end position="58"/>
    </location>
</feature>
<keyword evidence="3" id="KW-1185">Reference proteome</keyword>
<dbReference type="RefSeq" id="WP_377130338.1">
    <property type="nucleotide sequence ID" value="NZ_JBHUHN010000001.1"/>
</dbReference>
<keyword evidence="1" id="KW-0812">Transmembrane</keyword>
<evidence type="ECO:0000313" key="2">
    <source>
        <dbReference type="EMBL" id="MFD2866695.1"/>
    </source>
</evidence>